<evidence type="ECO:0000259" key="9">
    <source>
        <dbReference type="Pfam" id="PF01794"/>
    </source>
</evidence>
<evidence type="ECO:0000256" key="6">
    <source>
        <dbReference type="ARBA" id="ARBA00023004"/>
    </source>
</evidence>
<keyword evidence="7 8" id="KW-0472">Membrane</keyword>
<dbReference type="GO" id="GO:0009055">
    <property type="term" value="F:electron transfer activity"/>
    <property type="evidence" value="ECO:0007669"/>
    <property type="project" value="UniProtKB-UniRule"/>
</dbReference>
<evidence type="ECO:0000256" key="4">
    <source>
        <dbReference type="ARBA" id="ARBA00022692"/>
    </source>
</evidence>
<dbReference type="InterPro" id="IPR013130">
    <property type="entry name" value="Fe3_Rdtase_TM_dom"/>
</dbReference>
<dbReference type="Pfam" id="PF01794">
    <property type="entry name" value="Ferric_reduct"/>
    <property type="match status" value="1"/>
</dbReference>
<keyword evidence="5 8" id="KW-1133">Transmembrane helix</keyword>
<reference evidence="11" key="1">
    <citation type="submission" date="2016-11" db="EMBL/GenBank/DDBJ databases">
        <authorList>
            <person name="Varghese N."/>
            <person name="Submissions S."/>
        </authorList>
    </citation>
    <scope>NUCLEOTIDE SEQUENCE [LARGE SCALE GENOMIC DNA]</scope>
    <source>
        <strain evidence="11">DSM 21264</strain>
    </source>
</reference>
<accession>A0A1M5GQ83</accession>
<dbReference type="GO" id="GO:0020037">
    <property type="term" value="F:heme binding"/>
    <property type="evidence" value="ECO:0007669"/>
    <property type="project" value="UniProtKB-UniRule"/>
</dbReference>
<keyword evidence="8" id="KW-0249">Electron transport</keyword>
<feature type="transmembrane region" description="Helical" evidence="8">
    <location>
        <begin position="146"/>
        <end position="164"/>
    </location>
</feature>
<keyword evidence="8" id="KW-0479">Metal-binding</keyword>
<sequence>MPVTLRRILIFILGCTPLSLLIWGVFTQNLGGDPAKTIVLETGLWTLRFLLITLTVSPFARYLKWRWLMPHRRMLGLFALFYGLLHLLAYYQFILGGNLAFFGSELVKRPYILVGAPALLILIALGITSTKGWMKRLGRRWQTLHRLVYVALILGWVHLFWQVRSSYYEAAFYGVIGLVLLSFRFPLLWRFCQSRLRRRGRAPVKPH</sequence>
<feature type="transmembrane region" description="Helical" evidence="8">
    <location>
        <begin position="170"/>
        <end position="189"/>
    </location>
</feature>
<dbReference type="RefSeq" id="WP_072963050.1">
    <property type="nucleotide sequence ID" value="NZ_FQUH01000026.1"/>
</dbReference>
<keyword evidence="8" id="KW-0288">FMN</keyword>
<dbReference type="PANTHER" id="PTHR36964:SF1">
    <property type="entry name" value="PROTEIN-METHIONINE-SULFOXIDE REDUCTASE HEME-BINDING SUBUNIT MSRQ"/>
    <property type="match status" value="1"/>
</dbReference>
<dbReference type="EMBL" id="FQUH01000026">
    <property type="protein sequence ID" value="SHG05889.1"/>
    <property type="molecule type" value="Genomic_DNA"/>
</dbReference>
<keyword evidence="3 8" id="KW-0349">Heme</keyword>
<evidence type="ECO:0000256" key="2">
    <source>
        <dbReference type="ARBA" id="ARBA00022448"/>
    </source>
</evidence>
<evidence type="ECO:0000256" key="5">
    <source>
        <dbReference type="ARBA" id="ARBA00022989"/>
    </source>
</evidence>
<gene>
    <name evidence="8" type="primary">msrQ</name>
    <name evidence="10" type="ORF">SAMN02745781_03866</name>
</gene>
<feature type="domain" description="Ferric oxidoreductase" evidence="9">
    <location>
        <begin position="43"/>
        <end position="155"/>
    </location>
</feature>
<feature type="transmembrane region" description="Helical" evidence="8">
    <location>
        <begin position="46"/>
        <end position="63"/>
    </location>
</feature>
<feature type="transmembrane region" description="Helical" evidence="8">
    <location>
        <begin position="114"/>
        <end position="134"/>
    </location>
</feature>
<comment type="function">
    <text evidence="8">Part of the MsrPQ system that repairs oxidized periplasmic proteins containing methionine sulfoxide residues (Met-O), using respiratory chain electrons. Thus protects these proteins from oxidative-stress damage caused by reactive species of oxygen and chlorine generated by the host defense mechanisms. MsrPQ is essential for the maintenance of envelope integrity under bleach stress, rescuing a wide series of structurally unrelated periplasmic proteins from methionine oxidation. MsrQ provides electrons for reduction to the reductase catalytic subunit MsrP, using the quinone pool of the respiratory chain.</text>
</comment>
<dbReference type="AlphaFoldDB" id="A0A1M5GQ83"/>
<organism evidence="10 11">
    <name type="scientific">Vibrio gazogenes DSM 21264 = NBRC 103151</name>
    <dbReference type="NCBI Taxonomy" id="1123492"/>
    <lineage>
        <taxon>Bacteria</taxon>
        <taxon>Pseudomonadati</taxon>
        <taxon>Pseudomonadota</taxon>
        <taxon>Gammaproteobacteria</taxon>
        <taxon>Vibrionales</taxon>
        <taxon>Vibrionaceae</taxon>
        <taxon>Vibrio</taxon>
    </lineage>
</organism>
<proteinExistence type="inferred from homology"/>
<comment type="cofactor">
    <cofactor evidence="8">
        <name>FMN</name>
        <dbReference type="ChEBI" id="CHEBI:58210"/>
    </cofactor>
    <text evidence="8">Binds 1 FMN per subunit.</text>
</comment>
<keyword evidence="11" id="KW-1185">Reference proteome</keyword>
<protein>
    <recommendedName>
        <fullName evidence="8">Protein-methionine-sulfoxide reductase heme-binding subunit MsrQ</fullName>
    </recommendedName>
    <alternativeName>
        <fullName evidence="8">Flavocytochrome MsrQ</fullName>
    </alternativeName>
</protein>
<evidence type="ECO:0000256" key="3">
    <source>
        <dbReference type="ARBA" id="ARBA00022617"/>
    </source>
</evidence>
<comment type="cofactor">
    <cofactor evidence="8">
        <name>heme b</name>
        <dbReference type="ChEBI" id="CHEBI:60344"/>
    </cofactor>
    <text evidence="8">Binds 1 heme b (iron(II)-protoporphyrin IX) group per subunit.</text>
</comment>
<keyword evidence="6 8" id="KW-0408">Iron</keyword>
<keyword evidence="8" id="KW-0285">Flavoprotein</keyword>
<keyword evidence="8" id="KW-1003">Cell membrane</keyword>
<evidence type="ECO:0000256" key="7">
    <source>
        <dbReference type="ARBA" id="ARBA00023136"/>
    </source>
</evidence>
<feature type="transmembrane region" description="Helical" evidence="8">
    <location>
        <begin position="75"/>
        <end position="94"/>
    </location>
</feature>
<comment type="subcellular location">
    <subcellularLocation>
        <location evidence="8">Cell membrane</location>
        <topology evidence="8">Multi-pass membrane protein</topology>
    </subcellularLocation>
    <subcellularLocation>
        <location evidence="1">Membrane</location>
        <topology evidence="1">Multi-pass membrane protein</topology>
    </subcellularLocation>
</comment>
<dbReference type="GO" id="GO:0010181">
    <property type="term" value="F:FMN binding"/>
    <property type="evidence" value="ECO:0007669"/>
    <property type="project" value="UniProtKB-UniRule"/>
</dbReference>
<evidence type="ECO:0000256" key="1">
    <source>
        <dbReference type="ARBA" id="ARBA00004141"/>
    </source>
</evidence>
<dbReference type="GO" id="GO:0005886">
    <property type="term" value="C:plasma membrane"/>
    <property type="evidence" value="ECO:0007669"/>
    <property type="project" value="UniProtKB-SubCell"/>
</dbReference>
<dbReference type="GO" id="GO:0030091">
    <property type="term" value="P:protein repair"/>
    <property type="evidence" value="ECO:0007669"/>
    <property type="project" value="UniProtKB-UniRule"/>
</dbReference>
<comment type="subunit">
    <text evidence="8">Heterodimer of a catalytic subunit (MsrP) and a heme-binding subunit (MsrQ).</text>
</comment>
<evidence type="ECO:0000256" key="8">
    <source>
        <dbReference type="HAMAP-Rule" id="MF_01207"/>
    </source>
</evidence>
<dbReference type="HAMAP" id="MF_01207">
    <property type="entry name" value="MsrQ"/>
    <property type="match status" value="1"/>
</dbReference>
<keyword evidence="4 8" id="KW-0812">Transmembrane</keyword>
<dbReference type="InterPro" id="IPR022837">
    <property type="entry name" value="MsrQ-like"/>
</dbReference>
<dbReference type="PANTHER" id="PTHR36964">
    <property type="entry name" value="PROTEIN-METHIONINE-SULFOXIDE REDUCTASE HEME-BINDING SUBUNIT MSRQ"/>
    <property type="match status" value="1"/>
</dbReference>
<dbReference type="Proteomes" id="UP000184159">
    <property type="component" value="Unassembled WGS sequence"/>
</dbReference>
<dbReference type="GO" id="GO:0016679">
    <property type="term" value="F:oxidoreductase activity, acting on diphenols and related substances as donors"/>
    <property type="evidence" value="ECO:0007669"/>
    <property type="project" value="TreeGrafter"/>
</dbReference>
<evidence type="ECO:0000313" key="10">
    <source>
        <dbReference type="EMBL" id="SHG05889.1"/>
    </source>
</evidence>
<comment type="similarity">
    <text evidence="8">Belongs to the MsrQ family.</text>
</comment>
<name>A0A1M5GQ83_VIBGA</name>
<dbReference type="GO" id="GO:0046872">
    <property type="term" value="F:metal ion binding"/>
    <property type="evidence" value="ECO:0007669"/>
    <property type="project" value="UniProtKB-KW"/>
</dbReference>
<feature type="transmembrane region" description="Helical" evidence="8">
    <location>
        <begin position="7"/>
        <end position="26"/>
    </location>
</feature>
<keyword evidence="2 8" id="KW-0813">Transport</keyword>
<evidence type="ECO:0000313" key="11">
    <source>
        <dbReference type="Proteomes" id="UP000184159"/>
    </source>
</evidence>